<dbReference type="UniPathway" id="UPA00126">
    <property type="reaction ID" value="UER00423"/>
</dbReference>
<accession>A0A3N4J1W5</accession>
<feature type="domain" description="Phosphomannose isomerase type I catalytic" evidence="1">
    <location>
        <begin position="1"/>
        <end position="139"/>
    </location>
</feature>
<dbReference type="InterPro" id="IPR046457">
    <property type="entry name" value="PMI_typeI_cat"/>
</dbReference>
<dbReference type="PRINTS" id="PR00714">
    <property type="entry name" value="MAN6PISMRASE"/>
</dbReference>
<dbReference type="PANTHER" id="PTHR10309">
    <property type="entry name" value="MANNOSE-6-PHOSPHATE ISOMERASE"/>
    <property type="match status" value="1"/>
</dbReference>
<evidence type="ECO:0000313" key="3">
    <source>
        <dbReference type="Proteomes" id="UP000276215"/>
    </source>
</evidence>
<dbReference type="Gene3D" id="2.60.120.10">
    <property type="entry name" value="Jelly Rolls"/>
    <property type="match status" value="1"/>
</dbReference>
<dbReference type="STRING" id="1336337.A0A3N4J1W5"/>
<dbReference type="InterPro" id="IPR014710">
    <property type="entry name" value="RmlC-like_jellyroll"/>
</dbReference>
<dbReference type="EMBL" id="ML120525">
    <property type="protein sequence ID" value="RPA90450.1"/>
    <property type="molecule type" value="Genomic_DNA"/>
</dbReference>
<dbReference type="Proteomes" id="UP000276215">
    <property type="component" value="Unassembled WGS sequence"/>
</dbReference>
<dbReference type="SUPFAM" id="SSF51182">
    <property type="entry name" value="RmlC-like cupins"/>
    <property type="match status" value="1"/>
</dbReference>
<name>A0A3N4J1W5_9PEZI</name>
<dbReference type="PANTHER" id="PTHR10309:SF4">
    <property type="entry name" value="MANNOSE-6-PHOSPHATE ISOMERASE"/>
    <property type="match status" value="1"/>
</dbReference>
<dbReference type="Gene3D" id="1.10.441.10">
    <property type="entry name" value="Phosphomannose Isomerase, domain 2"/>
    <property type="match status" value="1"/>
</dbReference>
<dbReference type="GO" id="GO:0005829">
    <property type="term" value="C:cytosol"/>
    <property type="evidence" value="ECO:0007669"/>
    <property type="project" value="TreeGrafter"/>
</dbReference>
<sequence>YPYGRKGRKSLAAQYAEATPENAFDIKEDQPYGEIWMGDDPNGPSSTVKDNTPLGDLIANNPGGYLTSAVCERFGKDKHLPFLFKILSFEKALPLRAHPDRKLAEQVKGQNETFVDPNHKPEVAVTVSGLFEGFVGFRPITEIKSFLKEVPELRDAIGNEADINAFLAVGDLSRQQELMKKLFWDIFPRPHDDVAHACRALLARLHGLGEAALGNLDGVQNLGSVAKKDALRIPGGCRHVCCCILYELRPAEKGGGDCGTCGLHPCVSGGRCD</sequence>
<dbReference type="GO" id="GO:0008270">
    <property type="term" value="F:zinc ion binding"/>
    <property type="evidence" value="ECO:0007669"/>
    <property type="project" value="InterPro"/>
</dbReference>
<dbReference type="Pfam" id="PF20511">
    <property type="entry name" value="PMI_typeI_cat"/>
    <property type="match status" value="1"/>
</dbReference>
<organism evidence="2 3">
    <name type="scientific">Choiromyces venosus 120613-1</name>
    <dbReference type="NCBI Taxonomy" id="1336337"/>
    <lineage>
        <taxon>Eukaryota</taxon>
        <taxon>Fungi</taxon>
        <taxon>Dikarya</taxon>
        <taxon>Ascomycota</taxon>
        <taxon>Pezizomycotina</taxon>
        <taxon>Pezizomycetes</taxon>
        <taxon>Pezizales</taxon>
        <taxon>Tuberaceae</taxon>
        <taxon>Choiromyces</taxon>
    </lineage>
</organism>
<protein>
    <submittedName>
        <fullName evidence="2">RmlC-like cupin</fullName>
    </submittedName>
</protein>
<proteinExistence type="predicted"/>
<dbReference type="AlphaFoldDB" id="A0A3N4J1W5"/>
<gene>
    <name evidence="2" type="ORF">L873DRAFT_1877725</name>
</gene>
<dbReference type="GO" id="GO:0004476">
    <property type="term" value="F:mannose-6-phosphate isomerase activity"/>
    <property type="evidence" value="ECO:0007669"/>
    <property type="project" value="InterPro"/>
</dbReference>
<dbReference type="OrthoDB" id="6605218at2759"/>
<feature type="non-terminal residue" evidence="2">
    <location>
        <position position="1"/>
    </location>
</feature>
<dbReference type="GO" id="GO:0009298">
    <property type="term" value="P:GDP-mannose biosynthetic process"/>
    <property type="evidence" value="ECO:0007669"/>
    <property type="project" value="UniProtKB-UniPathway"/>
</dbReference>
<evidence type="ECO:0000259" key="1">
    <source>
        <dbReference type="Pfam" id="PF20511"/>
    </source>
</evidence>
<keyword evidence="3" id="KW-1185">Reference proteome</keyword>
<reference evidence="2 3" key="1">
    <citation type="journal article" date="2018" name="Nat. Ecol. Evol.">
        <title>Pezizomycetes genomes reveal the molecular basis of ectomycorrhizal truffle lifestyle.</title>
        <authorList>
            <person name="Murat C."/>
            <person name="Payen T."/>
            <person name="Noel B."/>
            <person name="Kuo A."/>
            <person name="Morin E."/>
            <person name="Chen J."/>
            <person name="Kohler A."/>
            <person name="Krizsan K."/>
            <person name="Balestrini R."/>
            <person name="Da Silva C."/>
            <person name="Montanini B."/>
            <person name="Hainaut M."/>
            <person name="Levati E."/>
            <person name="Barry K.W."/>
            <person name="Belfiori B."/>
            <person name="Cichocki N."/>
            <person name="Clum A."/>
            <person name="Dockter R.B."/>
            <person name="Fauchery L."/>
            <person name="Guy J."/>
            <person name="Iotti M."/>
            <person name="Le Tacon F."/>
            <person name="Lindquist E.A."/>
            <person name="Lipzen A."/>
            <person name="Malagnac F."/>
            <person name="Mello A."/>
            <person name="Molinier V."/>
            <person name="Miyauchi S."/>
            <person name="Poulain J."/>
            <person name="Riccioni C."/>
            <person name="Rubini A."/>
            <person name="Sitrit Y."/>
            <person name="Splivallo R."/>
            <person name="Traeger S."/>
            <person name="Wang M."/>
            <person name="Zifcakova L."/>
            <person name="Wipf D."/>
            <person name="Zambonelli A."/>
            <person name="Paolocci F."/>
            <person name="Nowrousian M."/>
            <person name="Ottonello S."/>
            <person name="Baldrian P."/>
            <person name="Spatafora J.W."/>
            <person name="Henrissat B."/>
            <person name="Nagy L.G."/>
            <person name="Aury J.M."/>
            <person name="Wincker P."/>
            <person name="Grigoriev I.V."/>
            <person name="Bonfante P."/>
            <person name="Martin F.M."/>
        </authorList>
    </citation>
    <scope>NUCLEOTIDE SEQUENCE [LARGE SCALE GENOMIC DNA]</scope>
    <source>
        <strain evidence="2 3">120613-1</strain>
    </source>
</reference>
<dbReference type="InterPro" id="IPR011051">
    <property type="entry name" value="RmlC_Cupin_sf"/>
</dbReference>
<evidence type="ECO:0000313" key="2">
    <source>
        <dbReference type="EMBL" id="RPA90450.1"/>
    </source>
</evidence>
<dbReference type="InterPro" id="IPR016305">
    <property type="entry name" value="Mannose-6-P_Isomerase"/>
</dbReference>